<dbReference type="PANTHER" id="PTHR31215">
    <property type="entry name" value="OS05G0510400 PROTEIN-RELATED"/>
    <property type="match status" value="1"/>
</dbReference>
<dbReference type="AlphaFoldDB" id="A0AAV5HYQ9"/>
<reference evidence="1 2" key="1">
    <citation type="journal article" date="2021" name="Commun. Biol.">
        <title>The genome of Shorea leprosula (Dipterocarpaceae) highlights the ecological relevance of drought in aseasonal tropical rainforests.</title>
        <authorList>
            <person name="Ng K.K.S."/>
            <person name="Kobayashi M.J."/>
            <person name="Fawcett J.A."/>
            <person name="Hatakeyama M."/>
            <person name="Paape T."/>
            <person name="Ng C.H."/>
            <person name="Ang C.C."/>
            <person name="Tnah L.H."/>
            <person name="Lee C.T."/>
            <person name="Nishiyama T."/>
            <person name="Sese J."/>
            <person name="O'Brien M.J."/>
            <person name="Copetti D."/>
            <person name="Mohd Noor M.I."/>
            <person name="Ong R.C."/>
            <person name="Putra M."/>
            <person name="Sireger I.Z."/>
            <person name="Indrioko S."/>
            <person name="Kosugi Y."/>
            <person name="Izuno A."/>
            <person name="Isagi Y."/>
            <person name="Lee S.L."/>
            <person name="Shimizu K.K."/>
        </authorList>
    </citation>
    <scope>NUCLEOTIDE SEQUENCE [LARGE SCALE GENOMIC DNA]</scope>
    <source>
        <strain evidence="1">214</strain>
    </source>
</reference>
<dbReference type="InterPro" id="IPR036047">
    <property type="entry name" value="F-box-like_dom_sf"/>
</dbReference>
<name>A0AAV5HYQ9_9ROSI</name>
<dbReference type="Proteomes" id="UP001054252">
    <property type="component" value="Unassembled WGS sequence"/>
</dbReference>
<dbReference type="SUPFAM" id="SSF81383">
    <property type="entry name" value="F-box domain"/>
    <property type="match status" value="1"/>
</dbReference>
<protein>
    <recommendedName>
        <fullName evidence="3">F-box domain-containing protein</fullName>
    </recommendedName>
</protein>
<dbReference type="InterPro" id="IPR044809">
    <property type="entry name" value="AUF1-like"/>
</dbReference>
<accession>A0AAV5HYQ9</accession>
<proteinExistence type="predicted"/>
<sequence>MDSRRAQKVAVGNQFDRLPDDVLLLIINKIIDCRTLIQLSLASKRFNSLVPYTDTVEVCLSSSTLTKIMDSGALSLTCNVSTTLKKFGALKDLRIKIQSKTDQEDGFSLKLVVLYDNKLDMCFVFVFRSEAEETDWQSVEHLLLLGSEHQRLQSILISDSEKMNAICLSPEIVAQWTSVVESNNGEDATILVSIALEPEDILSQSFTSVLELRPG</sequence>
<dbReference type="EMBL" id="BPVZ01000007">
    <property type="protein sequence ID" value="GKU93968.1"/>
    <property type="molecule type" value="Genomic_DNA"/>
</dbReference>
<evidence type="ECO:0000313" key="2">
    <source>
        <dbReference type="Proteomes" id="UP001054252"/>
    </source>
</evidence>
<comment type="caution">
    <text evidence="1">The sequence shown here is derived from an EMBL/GenBank/DDBJ whole genome shotgun (WGS) entry which is preliminary data.</text>
</comment>
<dbReference type="CDD" id="cd09917">
    <property type="entry name" value="F-box_SF"/>
    <property type="match status" value="1"/>
</dbReference>
<evidence type="ECO:0008006" key="3">
    <source>
        <dbReference type="Google" id="ProtNLM"/>
    </source>
</evidence>
<organism evidence="1 2">
    <name type="scientific">Rubroshorea leprosula</name>
    <dbReference type="NCBI Taxonomy" id="152421"/>
    <lineage>
        <taxon>Eukaryota</taxon>
        <taxon>Viridiplantae</taxon>
        <taxon>Streptophyta</taxon>
        <taxon>Embryophyta</taxon>
        <taxon>Tracheophyta</taxon>
        <taxon>Spermatophyta</taxon>
        <taxon>Magnoliopsida</taxon>
        <taxon>eudicotyledons</taxon>
        <taxon>Gunneridae</taxon>
        <taxon>Pentapetalae</taxon>
        <taxon>rosids</taxon>
        <taxon>malvids</taxon>
        <taxon>Malvales</taxon>
        <taxon>Dipterocarpaceae</taxon>
        <taxon>Rubroshorea</taxon>
    </lineage>
</organism>
<keyword evidence="2" id="KW-1185">Reference proteome</keyword>
<gene>
    <name evidence="1" type="ORF">SLEP1_g7516</name>
</gene>
<evidence type="ECO:0000313" key="1">
    <source>
        <dbReference type="EMBL" id="GKU93968.1"/>
    </source>
</evidence>